<comment type="caution">
    <text evidence="10">The sequence shown here is derived from an EMBL/GenBank/DDBJ whole genome shotgun (WGS) entry which is preliminary data.</text>
</comment>
<evidence type="ECO:0000256" key="5">
    <source>
        <dbReference type="ARBA" id="ARBA00022692"/>
    </source>
</evidence>
<dbReference type="EMBL" id="JARVLH010000010">
    <property type="protein sequence ID" value="MEX5286311.1"/>
    <property type="molecule type" value="Genomic_DNA"/>
</dbReference>
<feature type="transmembrane region" description="Helical" evidence="9">
    <location>
        <begin position="347"/>
        <end position="368"/>
    </location>
</feature>
<feature type="transmembrane region" description="Helical" evidence="9">
    <location>
        <begin position="120"/>
        <end position="140"/>
    </location>
</feature>
<feature type="transmembrane region" description="Helical" evidence="9">
    <location>
        <begin position="201"/>
        <end position="217"/>
    </location>
</feature>
<feature type="transmembrane region" description="Helical" evidence="9">
    <location>
        <begin position="152"/>
        <end position="170"/>
    </location>
</feature>
<evidence type="ECO:0000256" key="1">
    <source>
        <dbReference type="ARBA" id="ARBA00004651"/>
    </source>
</evidence>
<dbReference type="PANTHER" id="PTHR30588">
    <property type="entry name" value="BRANCHED-CHAIN AMINO ACID TRANSPORT SYSTEM 2 CARRIER PROTEIN"/>
    <property type="match status" value="1"/>
</dbReference>
<keyword evidence="5 9" id="KW-0812">Transmembrane</keyword>
<evidence type="ECO:0000313" key="10">
    <source>
        <dbReference type="EMBL" id="MEX5286311.1"/>
    </source>
</evidence>
<dbReference type="InterPro" id="IPR004685">
    <property type="entry name" value="Brnchd-chn_aa_trnsp_Livcs"/>
</dbReference>
<feature type="transmembrane region" description="Helical" evidence="9">
    <location>
        <begin position="411"/>
        <end position="434"/>
    </location>
</feature>
<feature type="transmembrane region" description="Helical" evidence="9">
    <location>
        <begin position="380"/>
        <end position="405"/>
    </location>
</feature>
<organism evidence="10 11">
    <name type="scientific">Selenomonas sputigena</name>
    <dbReference type="NCBI Taxonomy" id="69823"/>
    <lineage>
        <taxon>Bacteria</taxon>
        <taxon>Bacillati</taxon>
        <taxon>Bacillota</taxon>
        <taxon>Negativicutes</taxon>
        <taxon>Selenomonadales</taxon>
        <taxon>Selenomonadaceae</taxon>
        <taxon>Selenomonas</taxon>
    </lineage>
</organism>
<dbReference type="Proteomes" id="UP001559623">
    <property type="component" value="Unassembled WGS sequence"/>
</dbReference>
<keyword evidence="6 9" id="KW-0029">Amino-acid transport</keyword>
<comment type="subcellular location">
    <subcellularLocation>
        <location evidence="1 9">Cell membrane</location>
        <topology evidence="1 9">Multi-pass membrane protein</topology>
    </subcellularLocation>
</comment>
<protein>
    <recommendedName>
        <fullName evidence="9">Branched-chain amino acid transport system carrier protein</fullName>
    </recommendedName>
</protein>
<dbReference type="PANTHER" id="PTHR30588:SF8">
    <property type="entry name" value="BRANCHED-CHAIN AMINO ACID PERMEASE BRAB"/>
    <property type="match status" value="1"/>
</dbReference>
<gene>
    <name evidence="10" type="primary">brnQ</name>
    <name evidence="10" type="ORF">QCO44_11885</name>
</gene>
<name>A0ABV3X7Y0_9FIRM</name>
<evidence type="ECO:0000256" key="2">
    <source>
        <dbReference type="ARBA" id="ARBA00008540"/>
    </source>
</evidence>
<dbReference type="Pfam" id="PF05525">
    <property type="entry name" value="Branch_AA_trans"/>
    <property type="match status" value="1"/>
</dbReference>
<feature type="transmembrane region" description="Helical" evidence="9">
    <location>
        <begin position="321"/>
        <end position="341"/>
    </location>
</feature>
<reference evidence="10 11" key="1">
    <citation type="submission" date="2023-04" db="EMBL/GenBank/DDBJ databases">
        <title>Genome Sequence of Selenomonas sputigena ATCC 33150.</title>
        <authorList>
            <person name="Miller D.P."/>
            <person name="Anvari S."/>
            <person name="Polson S.W."/>
            <person name="Macdonald M."/>
            <person name="Mcdowell J.V."/>
        </authorList>
    </citation>
    <scope>NUCLEOTIDE SEQUENCE [LARGE SCALE GENOMIC DNA]</scope>
    <source>
        <strain evidence="10 11">ATCC 33150</strain>
    </source>
</reference>
<proteinExistence type="inferred from homology"/>
<dbReference type="NCBIfam" id="TIGR00796">
    <property type="entry name" value="livcs"/>
    <property type="match status" value="1"/>
</dbReference>
<feature type="transmembrane region" description="Helical" evidence="9">
    <location>
        <begin position="229"/>
        <end position="253"/>
    </location>
</feature>
<evidence type="ECO:0000256" key="8">
    <source>
        <dbReference type="ARBA" id="ARBA00023136"/>
    </source>
</evidence>
<evidence type="ECO:0000313" key="11">
    <source>
        <dbReference type="Proteomes" id="UP001559623"/>
    </source>
</evidence>
<keyword evidence="4" id="KW-1003">Cell membrane</keyword>
<evidence type="ECO:0000256" key="9">
    <source>
        <dbReference type="RuleBase" id="RU362122"/>
    </source>
</evidence>
<evidence type="ECO:0000256" key="7">
    <source>
        <dbReference type="ARBA" id="ARBA00022989"/>
    </source>
</evidence>
<evidence type="ECO:0000256" key="6">
    <source>
        <dbReference type="ARBA" id="ARBA00022970"/>
    </source>
</evidence>
<dbReference type="RefSeq" id="WP_368848028.1">
    <property type="nucleotide sequence ID" value="NZ_CP194411.1"/>
</dbReference>
<keyword evidence="11" id="KW-1185">Reference proteome</keyword>
<accession>A0ABV3X7Y0</accession>
<evidence type="ECO:0000256" key="3">
    <source>
        <dbReference type="ARBA" id="ARBA00022448"/>
    </source>
</evidence>
<evidence type="ECO:0000256" key="4">
    <source>
        <dbReference type="ARBA" id="ARBA00022475"/>
    </source>
</evidence>
<keyword evidence="7 9" id="KW-1133">Transmembrane helix</keyword>
<keyword evidence="8 9" id="KW-0472">Membrane</keyword>
<feature type="transmembrane region" description="Helical" evidence="9">
    <location>
        <begin position="273"/>
        <end position="300"/>
    </location>
</feature>
<comment type="caution">
    <text evidence="9">Lacks conserved residue(s) required for the propagation of feature annotation.</text>
</comment>
<keyword evidence="3 9" id="KW-0813">Transport</keyword>
<feature type="transmembrane region" description="Helical" evidence="9">
    <location>
        <begin position="78"/>
        <end position="100"/>
    </location>
</feature>
<comment type="function">
    <text evidence="9">Component of the transport system for branched-chain amino acids.</text>
</comment>
<sequence>MNRLKKKDLLTLGFMMFSVFFGAGNLIFPPALGQAAGVNTLPAMLGFMTTGVGLPLLGIMAIALAGGEYVPLLRRRTFPWFATALLIILYLIIGPLFAMPRTGAVSFEIGIRPFVDTDDVTIPQLIYTAFFFGASYYLSLNPNKLIDRVGKMLTPALLVVLVILFLRAFGSPLGDVLEATGPYVDAPYAQGFQDGYQTMDLLATIAIGALVVGAVRYRGVTDTHAIGKACLAAGIITVFLMACVYGSLAYLGATSVTVLGHSENGGQLLAGAVRLFFGAAGNVLLALIIILACITTCCGITSSAAMFFHKLFKKKISYERLLLFSILFSFGASNIGLTQIIALAVPFLVAIYPLVIVFVLLSLFDRFIGWRSSIYQGAVLFTLAFSLTDALHAAGLGPAALYGLLTQYVPFYGVMMGWVCPAVLGAVLGFFVSLGQKEPAAKEA</sequence>
<feature type="transmembrane region" description="Helical" evidence="9">
    <location>
        <begin position="43"/>
        <end position="66"/>
    </location>
</feature>
<comment type="similarity">
    <text evidence="2 9">Belongs to the branched chain amino acid transporter family.</text>
</comment>